<feature type="transmembrane region" description="Helical" evidence="1">
    <location>
        <begin position="93"/>
        <end position="113"/>
    </location>
</feature>
<evidence type="ECO:0000256" key="1">
    <source>
        <dbReference type="SAM" id="Phobius"/>
    </source>
</evidence>
<evidence type="ECO:0000313" key="2">
    <source>
        <dbReference type="EMBL" id="RKF03281.1"/>
    </source>
</evidence>
<keyword evidence="3" id="KW-1185">Reference proteome</keyword>
<protein>
    <recommendedName>
        <fullName evidence="4">Magnesium citrate secondary transporter</fullName>
    </recommendedName>
</protein>
<proteinExistence type="predicted"/>
<dbReference type="EMBL" id="RAQM01000010">
    <property type="protein sequence ID" value="RKF03281.1"/>
    <property type="molecule type" value="Genomic_DNA"/>
</dbReference>
<evidence type="ECO:0000313" key="3">
    <source>
        <dbReference type="Proteomes" id="UP000285780"/>
    </source>
</evidence>
<keyword evidence="1" id="KW-0812">Transmembrane</keyword>
<name>A0A420DZK5_9FLAO</name>
<keyword evidence="1" id="KW-1133">Transmembrane helix</keyword>
<keyword evidence="1" id="KW-0472">Membrane</keyword>
<dbReference type="Proteomes" id="UP000285780">
    <property type="component" value="Unassembled WGS sequence"/>
</dbReference>
<dbReference type="AlphaFoldDB" id="A0A420DZK5"/>
<comment type="caution">
    <text evidence="2">The sequence shown here is derived from an EMBL/GenBank/DDBJ whole genome shotgun (WGS) entry which is preliminary data.</text>
</comment>
<feature type="transmembrane region" description="Helical" evidence="1">
    <location>
        <begin position="6"/>
        <end position="24"/>
    </location>
</feature>
<reference evidence="2 3" key="1">
    <citation type="submission" date="2018-09" db="EMBL/GenBank/DDBJ databases">
        <title>Genomic Encyclopedia of Archaeal and Bacterial Type Strains, Phase II (KMG-II): from individual species to whole genera.</title>
        <authorList>
            <person name="Goeker M."/>
        </authorList>
    </citation>
    <scope>NUCLEOTIDE SEQUENCE [LARGE SCALE GENOMIC DNA]</scope>
    <source>
        <strain evidence="2 3">DSM 16505</strain>
    </source>
</reference>
<feature type="transmembrane region" description="Helical" evidence="1">
    <location>
        <begin position="64"/>
        <end position="86"/>
    </location>
</feature>
<organism evidence="2 3">
    <name type="scientific">Tenacibaculum lutimaris</name>
    <dbReference type="NCBI Taxonomy" id="285258"/>
    <lineage>
        <taxon>Bacteria</taxon>
        <taxon>Pseudomonadati</taxon>
        <taxon>Bacteroidota</taxon>
        <taxon>Flavobacteriia</taxon>
        <taxon>Flavobacteriales</taxon>
        <taxon>Flavobacteriaceae</taxon>
        <taxon>Tenacibaculum</taxon>
    </lineage>
</organism>
<feature type="transmembrane region" description="Helical" evidence="1">
    <location>
        <begin position="36"/>
        <end position="58"/>
    </location>
</feature>
<sequence length="124" mass="14752">MQKRILLYYFFISVALGSFIYTAQQLKIALPKIVNNYINDFLILPIVLTVCLFILRWSRRNKSYTIPIGVIIYICVFYGVFFEYLLPKFHPRYTADFIDVFLYFISGVVFYFLQKNDSNIENVN</sequence>
<accession>A0A420DZK5</accession>
<evidence type="ECO:0008006" key="4">
    <source>
        <dbReference type="Google" id="ProtNLM"/>
    </source>
</evidence>
<gene>
    <name evidence="2" type="ORF">C8N26_2273</name>
</gene>